<dbReference type="InterPro" id="IPR012171">
    <property type="entry name" value="Fatty_acid_desaturase"/>
</dbReference>
<name>A0ABP6XIG4_9ACTN</name>
<evidence type="ECO:0000313" key="4">
    <source>
        <dbReference type="EMBL" id="GAA3567412.1"/>
    </source>
</evidence>
<evidence type="ECO:0000259" key="3">
    <source>
        <dbReference type="Pfam" id="PF00487"/>
    </source>
</evidence>
<feature type="domain" description="Fatty acid desaturase" evidence="3">
    <location>
        <begin position="73"/>
        <end position="331"/>
    </location>
</feature>
<evidence type="ECO:0000313" key="5">
    <source>
        <dbReference type="Proteomes" id="UP001500767"/>
    </source>
</evidence>
<feature type="transmembrane region" description="Helical" evidence="2">
    <location>
        <begin position="176"/>
        <end position="197"/>
    </location>
</feature>
<dbReference type="EMBL" id="BAAAYR010000002">
    <property type="protein sequence ID" value="GAA3567412.1"/>
    <property type="molecule type" value="Genomic_DNA"/>
</dbReference>
<dbReference type="InterPro" id="IPR005804">
    <property type="entry name" value="FA_desaturase_dom"/>
</dbReference>
<feature type="transmembrane region" description="Helical" evidence="2">
    <location>
        <begin position="217"/>
        <end position="239"/>
    </location>
</feature>
<accession>A0ABP6XIG4</accession>
<comment type="caution">
    <text evidence="4">The sequence shown here is derived from an EMBL/GenBank/DDBJ whole genome shotgun (WGS) entry which is preliminary data.</text>
</comment>
<keyword evidence="2" id="KW-1133">Transmembrane helix</keyword>
<dbReference type="PANTHER" id="PTHR19353">
    <property type="entry name" value="FATTY ACID DESATURASE 2"/>
    <property type="match status" value="1"/>
</dbReference>
<reference evidence="5" key="1">
    <citation type="journal article" date="2019" name="Int. J. Syst. Evol. Microbiol.">
        <title>The Global Catalogue of Microorganisms (GCM) 10K type strain sequencing project: providing services to taxonomists for standard genome sequencing and annotation.</title>
        <authorList>
            <consortium name="The Broad Institute Genomics Platform"/>
            <consortium name="The Broad Institute Genome Sequencing Center for Infectious Disease"/>
            <person name="Wu L."/>
            <person name="Ma J."/>
        </authorList>
    </citation>
    <scope>NUCLEOTIDE SEQUENCE [LARGE SCALE GENOMIC DNA]</scope>
    <source>
        <strain evidence="5">JCM 16540</strain>
    </source>
</reference>
<evidence type="ECO:0000256" key="1">
    <source>
        <dbReference type="SAM" id="MobiDB-lite"/>
    </source>
</evidence>
<dbReference type="PIRSF" id="PIRSF015921">
    <property type="entry name" value="FA_sphinglp_des"/>
    <property type="match status" value="1"/>
</dbReference>
<dbReference type="PANTHER" id="PTHR19353:SF19">
    <property type="entry name" value="DELTA(5) FATTY ACID DESATURASE C-RELATED"/>
    <property type="match status" value="1"/>
</dbReference>
<protein>
    <submittedName>
        <fullName evidence="4">Acyl-CoA desaturase</fullName>
    </submittedName>
</protein>
<evidence type="ECO:0000256" key="2">
    <source>
        <dbReference type="SAM" id="Phobius"/>
    </source>
</evidence>
<keyword evidence="5" id="KW-1185">Reference proteome</keyword>
<organism evidence="4 5">
    <name type="scientific">Microlunatus spumicola</name>
    <dbReference type="NCBI Taxonomy" id="81499"/>
    <lineage>
        <taxon>Bacteria</taxon>
        <taxon>Bacillati</taxon>
        <taxon>Actinomycetota</taxon>
        <taxon>Actinomycetes</taxon>
        <taxon>Propionibacteriales</taxon>
        <taxon>Propionibacteriaceae</taxon>
        <taxon>Microlunatus</taxon>
    </lineage>
</organism>
<proteinExistence type="predicted"/>
<feature type="region of interest" description="Disordered" evidence="1">
    <location>
        <begin position="1"/>
        <end position="24"/>
    </location>
</feature>
<gene>
    <name evidence="4" type="ORF">GCM10022197_24400</name>
</gene>
<dbReference type="RefSeq" id="WP_204910435.1">
    <property type="nucleotide sequence ID" value="NZ_BAAAYR010000002.1"/>
</dbReference>
<dbReference type="CDD" id="cd03506">
    <property type="entry name" value="Delta6-FADS-like"/>
    <property type="match status" value="1"/>
</dbReference>
<keyword evidence="2" id="KW-0472">Membrane</keyword>
<feature type="transmembrane region" description="Helical" evidence="2">
    <location>
        <begin position="46"/>
        <end position="68"/>
    </location>
</feature>
<feature type="transmembrane region" description="Helical" evidence="2">
    <location>
        <begin position="74"/>
        <end position="93"/>
    </location>
</feature>
<dbReference type="Pfam" id="PF00487">
    <property type="entry name" value="FA_desaturase"/>
    <property type="match status" value="1"/>
</dbReference>
<keyword evidence="2" id="KW-0812">Transmembrane</keyword>
<sequence>MTATDLTRDAPSVRPAPSAGRAKGPTHAYTELMQQVRAAGLLRRRVGWYVALFVVLAALTAALVGVAVALGQSWWALLVAVGLGVLVAQFGFLSHEASHREIFASGRANDRAGQIIGSLVVGASLAQWGRSHVRHHTHPNQIGADPSVAPGALIFETEEAARTRGLRARYTRRQGWLLLPLLTLAGVNLYVDGWRAVTRRGPVAGRWLELPLMLVRHGGYLALLVWAYPLPLAAAFAVVQTAVFGLVMGGAFVPNHIGMPLIAARAKVDYLHRQVLTSRNVRGGWFTTCWMGGLNYQIEHHLFPSMARPNLARAAELTRTFCTERGLTYTEVPPVAAYAAVVRSLNEIGLAAARRFDCPTAQVLGRG</sequence>
<dbReference type="Proteomes" id="UP001500767">
    <property type="component" value="Unassembled WGS sequence"/>
</dbReference>